<feature type="region of interest" description="Disordered" evidence="1">
    <location>
        <begin position="687"/>
        <end position="733"/>
    </location>
</feature>
<feature type="compositionally biased region" description="Basic residues" evidence="1">
    <location>
        <begin position="22"/>
        <end position="34"/>
    </location>
</feature>
<feature type="compositionally biased region" description="Polar residues" evidence="1">
    <location>
        <begin position="7"/>
        <end position="20"/>
    </location>
</feature>
<name>A0A3A2ZNJ3_9EURO</name>
<feature type="compositionally biased region" description="Basic and acidic residues" evidence="1">
    <location>
        <begin position="347"/>
        <end position="366"/>
    </location>
</feature>
<dbReference type="SUPFAM" id="SSF53474">
    <property type="entry name" value="alpha/beta-Hydrolases"/>
    <property type="match status" value="1"/>
</dbReference>
<dbReference type="InterPro" id="IPR050471">
    <property type="entry name" value="AB_hydrolase"/>
</dbReference>
<dbReference type="Gene3D" id="3.40.50.1820">
    <property type="entry name" value="alpha/beta hydrolase"/>
    <property type="match status" value="1"/>
</dbReference>
<dbReference type="PANTHER" id="PTHR43433">
    <property type="entry name" value="HYDROLASE, ALPHA/BETA FOLD FAMILY PROTEIN"/>
    <property type="match status" value="1"/>
</dbReference>
<accession>A0A3A2ZNJ3</accession>
<dbReference type="EMBL" id="MVGC01000069">
    <property type="protein sequence ID" value="RJE24742.1"/>
    <property type="molecule type" value="Genomic_DNA"/>
</dbReference>
<feature type="compositionally biased region" description="Basic residues" evidence="1">
    <location>
        <begin position="313"/>
        <end position="323"/>
    </location>
</feature>
<dbReference type="OrthoDB" id="435520at2759"/>
<feature type="compositionally biased region" description="Basic and acidic residues" evidence="1">
    <location>
        <begin position="717"/>
        <end position="733"/>
    </location>
</feature>
<keyword evidence="4" id="KW-1185">Reference proteome</keyword>
<dbReference type="InterPro" id="IPR000073">
    <property type="entry name" value="AB_hydrolase_1"/>
</dbReference>
<evidence type="ECO:0000313" key="3">
    <source>
        <dbReference type="EMBL" id="RJE24742.1"/>
    </source>
</evidence>
<dbReference type="GO" id="GO:0016787">
    <property type="term" value="F:hydrolase activity"/>
    <property type="evidence" value="ECO:0007669"/>
    <property type="project" value="UniProtKB-KW"/>
</dbReference>
<feature type="compositionally biased region" description="Basic and acidic residues" evidence="1">
    <location>
        <begin position="204"/>
        <end position="220"/>
    </location>
</feature>
<feature type="region of interest" description="Disordered" evidence="1">
    <location>
        <begin position="68"/>
        <end position="492"/>
    </location>
</feature>
<dbReference type="PANTHER" id="PTHR43433:SF10">
    <property type="entry name" value="AB HYDROLASE-1 DOMAIN-CONTAINING PROTEIN"/>
    <property type="match status" value="1"/>
</dbReference>
<proteinExistence type="predicted"/>
<keyword evidence="3" id="KW-0378">Hydrolase</keyword>
<feature type="compositionally biased region" description="Polar residues" evidence="1">
    <location>
        <begin position="435"/>
        <end position="446"/>
    </location>
</feature>
<protein>
    <submittedName>
        <fullName evidence="3">Hydrolase</fullName>
    </submittedName>
</protein>
<feature type="compositionally biased region" description="Basic and acidic residues" evidence="1">
    <location>
        <begin position="447"/>
        <end position="457"/>
    </location>
</feature>
<gene>
    <name evidence="3" type="ORF">PHISCL_02887</name>
</gene>
<comment type="caution">
    <text evidence="3">The sequence shown here is derived from an EMBL/GenBank/DDBJ whole genome shotgun (WGS) entry which is preliminary data.</text>
</comment>
<feature type="domain" description="AB hydrolase-1" evidence="2">
    <location>
        <begin position="537"/>
        <end position="637"/>
    </location>
</feature>
<organism evidence="3 4">
    <name type="scientific">Aspergillus sclerotialis</name>
    <dbReference type="NCBI Taxonomy" id="2070753"/>
    <lineage>
        <taxon>Eukaryota</taxon>
        <taxon>Fungi</taxon>
        <taxon>Dikarya</taxon>
        <taxon>Ascomycota</taxon>
        <taxon>Pezizomycotina</taxon>
        <taxon>Eurotiomycetes</taxon>
        <taxon>Eurotiomycetidae</taxon>
        <taxon>Eurotiales</taxon>
        <taxon>Aspergillaceae</taxon>
        <taxon>Aspergillus</taxon>
        <taxon>Aspergillus subgen. Polypaecilum</taxon>
    </lineage>
</organism>
<dbReference type="InterPro" id="IPR029058">
    <property type="entry name" value="AB_hydrolase_fold"/>
</dbReference>
<feature type="region of interest" description="Disordered" evidence="1">
    <location>
        <begin position="1"/>
        <end position="45"/>
    </location>
</feature>
<dbReference type="AlphaFoldDB" id="A0A3A2ZNJ3"/>
<reference evidence="4" key="1">
    <citation type="submission" date="2017-02" db="EMBL/GenBank/DDBJ databases">
        <authorList>
            <person name="Tafer H."/>
            <person name="Lopandic K."/>
        </authorList>
    </citation>
    <scope>NUCLEOTIDE SEQUENCE [LARGE SCALE GENOMIC DNA]</scope>
    <source>
        <strain evidence="4">CBS 366.77</strain>
    </source>
</reference>
<evidence type="ECO:0000313" key="4">
    <source>
        <dbReference type="Proteomes" id="UP000266188"/>
    </source>
</evidence>
<evidence type="ECO:0000256" key="1">
    <source>
        <dbReference type="SAM" id="MobiDB-lite"/>
    </source>
</evidence>
<sequence>MDRSEDTSVPTAHGASQSSLLARRHKSLPSRSHRANPSTVDSASPEVISSLISSLSTISVPLQSHFDNVPRIEDTDPSSPGFLQPHPSPLDCGSGLNDGPYKSAEEPPHSPFLHPDDAAASPVIRMARAPPSPKSKSTFTADSPSLRPVSRGSYTSSKAVYEDSSFGMITAEPGPRISTTPSIASETSERRKSFKGQLGLLKKTSREFTSSKERQAERLRKTSSYNDSLRHSVPRNRASLRSMHSMADLAEEGRSNSLATRPPRENASSAPPSRERHSLQSARESATGPGGIGGGRVIPARESSLRHSLSSSSKKRRSGRHSRYSSTGSKDMKVDSGVFSAGGEAEQVTRRIQELKDQQQKIKTELETDNSPARPTITEPPKQAGTQPVPAEIDEDQVQSDMNHDSDDFEESAPSPAIMTGKSSTKIRTNPPVMSKTNWQPPTARQSIEKSDRSEKAARRRRSLEPSTPTRHHRRFPSAQFSPSQTSTLDERRLSVDSIDIAVSDYVSSPKLTQRVSHPTTGRTIAFSEVGDPKGHVVLCCLGMGLTRYLMAFYDELARTLKLRLITLDRPGVGESGPYLDETGTPLSWPDDVAIVCNHLKVTKFSILAHSAGAIYALATALRIPQHIRGRLHLLAPWIPPSQLSSIGSQKAPVPTNAVPYSQRILRALPTSLLKVANSSFLNTTSASITSNLPKSSRRKRRATKVASGVTATADSDGNRRNESKTQEPEVDLRKLQNLKTPVVSSALDDKVEGTQGEAAASASQENLRQTDYDNRLTHKIWELATTNANPAVDLMTCLERRQNIGFRYVDITRAVVIHHGSRDTRVPVDNVRWLGKTMRRCEVRVLEGESHGLMASAAVMGNVLMEIAKEWEDWMILVQGKRRAATINHEARSGITVQS</sequence>
<evidence type="ECO:0000259" key="2">
    <source>
        <dbReference type="Pfam" id="PF00561"/>
    </source>
</evidence>
<dbReference type="Pfam" id="PF00561">
    <property type="entry name" value="Abhydrolase_1"/>
    <property type="match status" value="1"/>
</dbReference>
<feature type="compositionally biased region" description="Polar residues" evidence="1">
    <location>
        <begin position="134"/>
        <end position="143"/>
    </location>
</feature>
<feature type="compositionally biased region" description="Polar residues" evidence="1">
    <location>
        <begin position="479"/>
        <end position="488"/>
    </location>
</feature>
<dbReference type="STRING" id="2070753.A0A3A2ZNJ3"/>
<feature type="compositionally biased region" description="Polar residues" evidence="1">
    <location>
        <begin position="177"/>
        <end position="186"/>
    </location>
</feature>
<dbReference type="Proteomes" id="UP000266188">
    <property type="component" value="Unassembled WGS sequence"/>
</dbReference>